<dbReference type="AlphaFoldDB" id="A0AAN9PQA6"/>
<organism evidence="1 2">
    <name type="scientific">Canavalia gladiata</name>
    <name type="common">Sword bean</name>
    <name type="synonym">Dolichos gladiatus</name>
    <dbReference type="NCBI Taxonomy" id="3824"/>
    <lineage>
        <taxon>Eukaryota</taxon>
        <taxon>Viridiplantae</taxon>
        <taxon>Streptophyta</taxon>
        <taxon>Embryophyta</taxon>
        <taxon>Tracheophyta</taxon>
        <taxon>Spermatophyta</taxon>
        <taxon>Magnoliopsida</taxon>
        <taxon>eudicotyledons</taxon>
        <taxon>Gunneridae</taxon>
        <taxon>Pentapetalae</taxon>
        <taxon>rosids</taxon>
        <taxon>fabids</taxon>
        <taxon>Fabales</taxon>
        <taxon>Fabaceae</taxon>
        <taxon>Papilionoideae</taxon>
        <taxon>50 kb inversion clade</taxon>
        <taxon>NPAAA clade</taxon>
        <taxon>indigoferoid/millettioid clade</taxon>
        <taxon>Phaseoleae</taxon>
        <taxon>Canavalia</taxon>
    </lineage>
</organism>
<reference evidence="1 2" key="1">
    <citation type="submission" date="2024-01" db="EMBL/GenBank/DDBJ databases">
        <title>The genomes of 5 underutilized Papilionoideae crops provide insights into root nodulation and disease resistanc.</title>
        <authorList>
            <person name="Jiang F."/>
        </authorList>
    </citation>
    <scope>NUCLEOTIDE SEQUENCE [LARGE SCALE GENOMIC DNA]</scope>
    <source>
        <strain evidence="1">LVBAO_FW01</strain>
        <tissue evidence="1">Leaves</tissue>
    </source>
</reference>
<proteinExistence type="predicted"/>
<protein>
    <submittedName>
        <fullName evidence="1">Uncharacterized protein</fullName>
    </submittedName>
</protein>
<dbReference type="Proteomes" id="UP001367508">
    <property type="component" value="Unassembled WGS sequence"/>
</dbReference>
<evidence type="ECO:0000313" key="1">
    <source>
        <dbReference type="EMBL" id="KAK7306424.1"/>
    </source>
</evidence>
<keyword evidence="2" id="KW-1185">Reference proteome</keyword>
<name>A0AAN9PQA6_CANGL</name>
<comment type="caution">
    <text evidence="1">The sequence shown here is derived from an EMBL/GenBank/DDBJ whole genome shotgun (WGS) entry which is preliminary data.</text>
</comment>
<accession>A0AAN9PQA6</accession>
<dbReference type="EMBL" id="JAYMYQ010000011">
    <property type="protein sequence ID" value="KAK7306424.1"/>
    <property type="molecule type" value="Genomic_DNA"/>
</dbReference>
<evidence type="ECO:0000313" key="2">
    <source>
        <dbReference type="Proteomes" id="UP001367508"/>
    </source>
</evidence>
<gene>
    <name evidence="1" type="ORF">VNO77_44363</name>
</gene>
<sequence length="78" mass="9304">MVEFLDGKYYRNVNCTTFFQSEYLLHLIVFYPTVEEPTRLRRFRHFKAESLPTGQVTFVTMHMPCPPFANRTCHDLTI</sequence>